<sequence length="268" mass="29503">MAMDLAVEKASNADCHCKQQQSNNGTATNNRLCQCRPVALLRVDSRVNTFPLRCHQQHHKQSSSDPSNADNGTTCMNGSHNTTAWTKPNLRKIQVHHALTLKSCLGFLLSLQGKPHNQQPYAALVIDDIDCLASSSGAKENIFSISHTVAILKDTINFLHIPPAVVCITMKNKDHHKFLASGFGASFFDGIVTLTDHSTASLAAPNFNQPLWNRICQANTVVQQGSSWTAQFTPSGSCFSETTKKKRVEYLIVCNDSGNNHRIFWALE</sequence>
<keyword evidence="2" id="KW-1185">Reference proteome</keyword>
<gene>
    <name evidence="1" type="ORF">SEMRO_345_G122530.1</name>
</gene>
<organism evidence="1 2">
    <name type="scientific">Seminavis robusta</name>
    <dbReference type="NCBI Taxonomy" id="568900"/>
    <lineage>
        <taxon>Eukaryota</taxon>
        <taxon>Sar</taxon>
        <taxon>Stramenopiles</taxon>
        <taxon>Ochrophyta</taxon>
        <taxon>Bacillariophyta</taxon>
        <taxon>Bacillariophyceae</taxon>
        <taxon>Bacillariophycidae</taxon>
        <taxon>Naviculales</taxon>
        <taxon>Naviculaceae</taxon>
        <taxon>Seminavis</taxon>
    </lineage>
</organism>
<accession>A0A9N8DU60</accession>
<dbReference type="EMBL" id="CAICTM010000344">
    <property type="protein sequence ID" value="CAB9508395.1"/>
    <property type="molecule type" value="Genomic_DNA"/>
</dbReference>
<comment type="caution">
    <text evidence="1">The sequence shown here is derived from an EMBL/GenBank/DDBJ whole genome shotgun (WGS) entry which is preliminary data.</text>
</comment>
<protein>
    <submittedName>
        <fullName evidence="1">Uncharacterized protein</fullName>
    </submittedName>
</protein>
<dbReference type="AlphaFoldDB" id="A0A9N8DU60"/>
<name>A0A9N8DU60_9STRA</name>
<proteinExistence type="predicted"/>
<evidence type="ECO:0000313" key="1">
    <source>
        <dbReference type="EMBL" id="CAB9508395.1"/>
    </source>
</evidence>
<evidence type="ECO:0000313" key="2">
    <source>
        <dbReference type="Proteomes" id="UP001153069"/>
    </source>
</evidence>
<dbReference type="Proteomes" id="UP001153069">
    <property type="component" value="Unassembled WGS sequence"/>
</dbReference>
<reference evidence="1" key="1">
    <citation type="submission" date="2020-06" db="EMBL/GenBank/DDBJ databases">
        <authorList>
            <consortium name="Plant Systems Biology data submission"/>
        </authorList>
    </citation>
    <scope>NUCLEOTIDE SEQUENCE</scope>
    <source>
        <strain evidence="1">D6</strain>
    </source>
</reference>